<dbReference type="EMBL" id="CP012023">
    <property type="protein sequence ID" value="ALI53975.1"/>
    <property type="molecule type" value="Genomic_DNA"/>
</dbReference>
<organism evidence="1 2">
    <name type="scientific">Celeribacter marinus</name>
    <dbReference type="NCBI Taxonomy" id="1397108"/>
    <lineage>
        <taxon>Bacteria</taxon>
        <taxon>Pseudomonadati</taxon>
        <taxon>Pseudomonadota</taxon>
        <taxon>Alphaproteobacteria</taxon>
        <taxon>Rhodobacterales</taxon>
        <taxon>Roseobacteraceae</taxon>
        <taxon>Celeribacter</taxon>
    </lineage>
</organism>
<evidence type="ECO:0000313" key="2">
    <source>
        <dbReference type="Proteomes" id="UP000064920"/>
    </source>
</evidence>
<dbReference type="KEGG" id="cmar:IMCC12053_25"/>
<accession>A0A0N9ZVH8</accession>
<name>A0A0N9ZVH8_9RHOB</name>
<protein>
    <submittedName>
        <fullName evidence="1">Uncharacterized protein</fullName>
    </submittedName>
</protein>
<reference evidence="2" key="1">
    <citation type="submission" date="2015-05" db="EMBL/GenBank/DDBJ databases">
        <authorList>
            <person name="Oh H.-M."/>
            <person name="Yang J.-A."/>
            <person name="Cho J.-C."/>
            <person name="Kang I."/>
        </authorList>
    </citation>
    <scope>NUCLEOTIDE SEQUENCE [LARGE SCALE GENOMIC DNA]</scope>
    <source>
        <strain evidence="2">IMCC 12053</strain>
    </source>
</reference>
<dbReference type="AlphaFoldDB" id="A0A0N9ZVH8"/>
<evidence type="ECO:0000313" key="1">
    <source>
        <dbReference type="EMBL" id="ALI53975.1"/>
    </source>
</evidence>
<dbReference type="Proteomes" id="UP000064920">
    <property type="component" value="Chromosome"/>
</dbReference>
<keyword evidence="2" id="KW-1185">Reference proteome</keyword>
<sequence length="49" mass="5704">MRRILLVLRRHAHILRRPKLGNLATPVQLSLRTTFLSVGRLRGWEKVSS</sequence>
<gene>
    <name evidence="1" type="ORF">IMCC12053_25</name>
</gene>
<proteinExistence type="predicted"/>